<proteinExistence type="inferred from homology"/>
<dbReference type="PANTHER" id="PTHR12638:SF0">
    <property type="entry name" value="MAGO HOMOLOG, EXON JUNCTION COMPLEX SUBUNIT-RELATED"/>
    <property type="match status" value="1"/>
</dbReference>
<evidence type="ECO:0000313" key="4">
    <source>
        <dbReference type="EMBL" id="KAJ8456896.1"/>
    </source>
</evidence>
<gene>
    <name evidence="4" type="ORF">ONZ51_g11849</name>
</gene>
<organism evidence="4 5">
    <name type="scientific">Trametes cubensis</name>
    <dbReference type="NCBI Taxonomy" id="1111947"/>
    <lineage>
        <taxon>Eukaryota</taxon>
        <taxon>Fungi</taxon>
        <taxon>Dikarya</taxon>
        <taxon>Basidiomycota</taxon>
        <taxon>Agaricomycotina</taxon>
        <taxon>Agaricomycetes</taxon>
        <taxon>Polyporales</taxon>
        <taxon>Polyporaceae</taxon>
        <taxon>Trametes</taxon>
    </lineage>
</organism>
<dbReference type="GO" id="GO:0008380">
    <property type="term" value="P:RNA splicing"/>
    <property type="evidence" value="ECO:0007669"/>
    <property type="project" value="InterPro"/>
</dbReference>
<dbReference type="AlphaFoldDB" id="A0AAD7X3V2"/>
<dbReference type="GO" id="GO:0035145">
    <property type="term" value="C:exon-exon junction complex"/>
    <property type="evidence" value="ECO:0007669"/>
    <property type="project" value="InterPro"/>
</dbReference>
<evidence type="ECO:0000313" key="5">
    <source>
        <dbReference type="Proteomes" id="UP001215151"/>
    </source>
</evidence>
<evidence type="ECO:0008006" key="6">
    <source>
        <dbReference type="Google" id="ProtNLM"/>
    </source>
</evidence>
<comment type="subcellular location">
    <subcellularLocation>
        <location evidence="1">Nucleus</location>
    </subcellularLocation>
</comment>
<dbReference type="Proteomes" id="UP001215151">
    <property type="component" value="Unassembled WGS sequence"/>
</dbReference>
<dbReference type="CDD" id="cd11295">
    <property type="entry name" value="Mago_nashi"/>
    <property type="match status" value="1"/>
</dbReference>
<sequence length="190" mass="21935">MTSYENDPFYLRYYTGHSGKHGHEFLEFEYSHGRLRYANNSNYRNDSLIRKEMWVGPLVVKEIKRIIESSEITKEDDTNWPKKNIVGKQELEIRIGNDHIAFETAKIGSLVDIQDSEDPEGLRVFYYLVQDLKVRKHVYATLACFGTQADVYAVTRAVLDLLVDLAALQDQAYLVGGLVDVELREEREKG</sequence>
<comment type="similarity">
    <text evidence="2">Belongs to the mago nashi family.</text>
</comment>
<dbReference type="InterPro" id="IPR004023">
    <property type="entry name" value="Mago_nashi"/>
</dbReference>
<dbReference type="PANTHER" id="PTHR12638">
    <property type="entry name" value="PROTEIN MAGO NASHI HOMOLOG"/>
    <property type="match status" value="1"/>
</dbReference>
<keyword evidence="5" id="KW-1185">Reference proteome</keyword>
<comment type="caution">
    <text evidence="4">The sequence shown here is derived from an EMBL/GenBank/DDBJ whole genome shotgun (WGS) entry which is preliminary data.</text>
</comment>
<accession>A0AAD7X3V2</accession>
<evidence type="ECO:0000256" key="3">
    <source>
        <dbReference type="ARBA" id="ARBA00023242"/>
    </source>
</evidence>
<keyword evidence="3" id="KW-0539">Nucleus</keyword>
<dbReference type="SUPFAM" id="SSF89817">
    <property type="entry name" value="Mago nashi protein"/>
    <property type="match status" value="1"/>
</dbReference>
<protein>
    <recommendedName>
        <fullName evidence="6">Mago nashi</fullName>
    </recommendedName>
</protein>
<dbReference type="Gene3D" id="3.30.1560.10">
    <property type="entry name" value="Mago nashi"/>
    <property type="match status" value="1"/>
</dbReference>
<name>A0AAD7X3V2_9APHY</name>
<reference evidence="4" key="1">
    <citation type="submission" date="2022-11" db="EMBL/GenBank/DDBJ databases">
        <title>Genome Sequence of Cubamyces cubensis.</title>
        <authorList>
            <person name="Buettner E."/>
        </authorList>
    </citation>
    <scope>NUCLEOTIDE SEQUENCE</scope>
    <source>
        <strain evidence="4">MPL-01</strain>
    </source>
</reference>
<dbReference type="FunFam" id="3.30.1560.10:FF:000001">
    <property type="entry name" value="Protein mago nashi homolog"/>
    <property type="match status" value="1"/>
</dbReference>
<evidence type="ECO:0000256" key="1">
    <source>
        <dbReference type="ARBA" id="ARBA00004123"/>
    </source>
</evidence>
<dbReference type="InterPro" id="IPR036605">
    <property type="entry name" value="Mago_nashi_sf"/>
</dbReference>
<evidence type="ECO:0000256" key="2">
    <source>
        <dbReference type="ARBA" id="ARBA00009270"/>
    </source>
</evidence>
<dbReference type="Pfam" id="PF02792">
    <property type="entry name" value="Mago_nashi"/>
    <property type="match status" value="1"/>
</dbReference>
<dbReference type="EMBL" id="JAPEVG010000620">
    <property type="protein sequence ID" value="KAJ8456896.1"/>
    <property type="molecule type" value="Genomic_DNA"/>
</dbReference>